<dbReference type="EMBL" id="DSXR01000098">
    <property type="protein sequence ID" value="HGS87954.1"/>
    <property type="molecule type" value="Genomic_DNA"/>
</dbReference>
<evidence type="ECO:0000313" key="3">
    <source>
        <dbReference type="EMBL" id="HGS87954.1"/>
    </source>
</evidence>
<sequence>MAAGGCLTASIQIRRISNMFKESRILFLYAETAVHAGSGRAAGGATDLPIQRERVTQYPLVQASGLKGALRADFRERKKVKDDDQLVKEIFGEAGGEDNSYAGAVSVGDARLLLLAVRALKGVFAYVTSAHALSLLRRTVELAGQPLDLPQIPATKDANTALVAPGSDLLLQDKVILEDFSFLAQPSDDVKKIADWLAANALPQGEVYKYWRDSLPKRLCILPEDAFRDFCLYATEVQTHVRIESDKKTVAEGALWTAEYLPADSLLYAPLFFTDARTKTNGKPVEAVIREFDYLNGSHLQVGGDETTGQGWVAARIYGG</sequence>
<dbReference type="InterPro" id="IPR013410">
    <property type="entry name" value="CRISPR-assoc_RAMP_Cmr4"/>
</dbReference>
<gene>
    <name evidence="3" type="primary">cmr4</name>
    <name evidence="3" type="ORF">ENT17_10080</name>
</gene>
<protein>
    <submittedName>
        <fullName evidence="3">Type III-B CRISPR module RAMP protein Cmr4</fullName>
    </submittedName>
</protein>
<name>A0A7C4Q9U1_9CHLR</name>
<accession>A0A7C4Q9U1</accession>
<dbReference type="InterPro" id="IPR005537">
    <property type="entry name" value="RAMP_III_fam"/>
</dbReference>
<evidence type="ECO:0000256" key="1">
    <source>
        <dbReference type="ARBA" id="ARBA00023118"/>
    </source>
</evidence>
<dbReference type="PANTHER" id="PTHR36700">
    <property type="entry name" value="CRISPR SYSTEM CMR SUBUNIT CMR4"/>
    <property type="match status" value="1"/>
</dbReference>
<dbReference type="PANTHER" id="PTHR36700:SF1">
    <property type="entry name" value="CRISPR SYSTEM CMR SUBUNIT CMR4"/>
    <property type="match status" value="1"/>
</dbReference>
<evidence type="ECO:0000259" key="2">
    <source>
        <dbReference type="Pfam" id="PF03787"/>
    </source>
</evidence>
<feature type="domain" description="CRISPR type III-associated protein" evidence="2">
    <location>
        <begin position="28"/>
        <end position="313"/>
    </location>
</feature>
<dbReference type="NCBIfam" id="TIGR02580">
    <property type="entry name" value="cas_RAMP_Cmr4"/>
    <property type="match status" value="1"/>
</dbReference>
<keyword evidence="1" id="KW-0051">Antiviral defense</keyword>
<comment type="caution">
    <text evidence="3">The sequence shown here is derived from an EMBL/GenBank/DDBJ whole genome shotgun (WGS) entry which is preliminary data.</text>
</comment>
<reference evidence="3" key="1">
    <citation type="journal article" date="2020" name="mSystems">
        <title>Genome- and Community-Level Interaction Insights into Carbon Utilization and Element Cycling Functions of Hydrothermarchaeota in Hydrothermal Sediment.</title>
        <authorList>
            <person name="Zhou Z."/>
            <person name="Liu Y."/>
            <person name="Xu W."/>
            <person name="Pan J."/>
            <person name="Luo Z.H."/>
            <person name="Li M."/>
        </authorList>
    </citation>
    <scope>NUCLEOTIDE SEQUENCE [LARGE SCALE GENOMIC DNA]</scope>
    <source>
        <strain evidence="3">SpSt-556</strain>
    </source>
</reference>
<dbReference type="AlphaFoldDB" id="A0A7C4Q9U1"/>
<dbReference type="Pfam" id="PF03787">
    <property type="entry name" value="RAMPs"/>
    <property type="match status" value="1"/>
</dbReference>
<proteinExistence type="predicted"/>
<organism evidence="3">
    <name type="scientific">Bellilinea caldifistulae</name>
    <dbReference type="NCBI Taxonomy" id="360411"/>
    <lineage>
        <taxon>Bacteria</taxon>
        <taxon>Bacillati</taxon>
        <taxon>Chloroflexota</taxon>
        <taxon>Anaerolineae</taxon>
        <taxon>Anaerolineales</taxon>
        <taxon>Anaerolineaceae</taxon>
        <taxon>Bellilinea</taxon>
    </lineage>
</organism>
<dbReference type="GO" id="GO:0051607">
    <property type="term" value="P:defense response to virus"/>
    <property type="evidence" value="ECO:0007669"/>
    <property type="project" value="UniProtKB-KW"/>
</dbReference>